<feature type="transmembrane region" description="Helical" evidence="8">
    <location>
        <begin position="457"/>
        <end position="478"/>
    </location>
</feature>
<accession>A0A1E4RJ49</accession>
<dbReference type="InterPro" id="IPR050524">
    <property type="entry name" value="APC_YAT"/>
</dbReference>
<dbReference type="InterPro" id="IPR004841">
    <property type="entry name" value="AA-permease/SLC12A_dom"/>
</dbReference>
<evidence type="ECO:0000313" key="11">
    <source>
        <dbReference type="Proteomes" id="UP000095085"/>
    </source>
</evidence>
<keyword evidence="11" id="KW-1185">Reference proteome</keyword>
<dbReference type="OrthoDB" id="5982228at2759"/>
<evidence type="ECO:0000256" key="5">
    <source>
        <dbReference type="ARBA" id="ARBA00022970"/>
    </source>
</evidence>
<dbReference type="InterPro" id="IPR004840">
    <property type="entry name" value="Amino_acid_permease_CS"/>
</dbReference>
<comment type="subcellular location">
    <subcellularLocation>
        <location evidence="1">Membrane</location>
        <topology evidence="1">Multi-pass membrane protein</topology>
    </subcellularLocation>
</comment>
<name>A0A1E4RJ49_9ASCO</name>
<feature type="transmembrane region" description="Helical" evidence="8">
    <location>
        <begin position="534"/>
        <end position="553"/>
    </location>
</feature>
<feature type="transmembrane region" description="Helical" evidence="8">
    <location>
        <begin position="427"/>
        <end position="445"/>
    </location>
</feature>
<dbReference type="PROSITE" id="PS00218">
    <property type="entry name" value="AMINO_ACID_PERMEASE_1"/>
    <property type="match status" value="1"/>
</dbReference>
<keyword evidence="5" id="KW-0029">Amino-acid transport</keyword>
<dbReference type="GeneID" id="30993242"/>
<dbReference type="RefSeq" id="XP_020076356.1">
    <property type="nucleotide sequence ID" value="XM_020218692.1"/>
</dbReference>
<feature type="transmembrane region" description="Helical" evidence="8">
    <location>
        <begin position="200"/>
        <end position="221"/>
    </location>
</feature>
<feature type="transmembrane region" description="Helical" evidence="8">
    <location>
        <begin position="499"/>
        <end position="522"/>
    </location>
</feature>
<dbReference type="STRING" id="984485.A0A1E4RJ49"/>
<evidence type="ECO:0000259" key="9">
    <source>
        <dbReference type="Pfam" id="PF00324"/>
    </source>
</evidence>
<feature type="transmembrane region" description="Helical" evidence="8">
    <location>
        <begin position="94"/>
        <end position="115"/>
    </location>
</feature>
<sequence>MSEYYQGNFFERFIDSFRPYDYSILSDILNPTTSAGSGVTSSNGDDEVQQTRYRKPEEHPYHPQFDYSSLTELERAAIVTSTAPLTRSLKARHLSMISVSSSIGLGLWVGSGAALSAAGPLGLLIVWFVVSSIIYVTMSSLAELASTFPVSGSFITYNTLFVDSSYSCCMAWCYVLQWLITEPLELVAASITINYWNPSVNPAVFVAIFYVVIVIVNLFGVKGYGEVESLFSIIKLAAIVGFLILSVVLVAGGGPNHEFIGGSNWHKDKGGLFNENSPFKNMCSTIFTAAFSYAGVELYGLASAETRNPLKSIQKSKKNLVYYVLVFYILIVLMVGLLVSYKNPELIGSGSSAAAAGVDVNVSPFVIAIRKAKIPVLPSIMNAVIIITCLSIANSSVYGSLRALCAIGALKMGPSILSFIDRNGRPMVALLIQFVIGLLAFLVAMPNRNTAVDVFQWMLSISGLGALLTFFSICLCHIRFRSALSSRARDPKDELVYCASLYGSWYGLIMIPIIMGLQFWASLYPASNGGKADLINFFKNYLCLPVVLAFYVVHKIYAWKWLNIPFSKLYLTNDEINVDAGRRDIDLEVIKQEMAEERLAISERNFLYRIYKFFC</sequence>
<dbReference type="AlphaFoldDB" id="A0A1E4RJ49"/>
<reference evidence="11" key="1">
    <citation type="submission" date="2016-05" db="EMBL/GenBank/DDBJ databases">
        <title>Comparative genomics of biotechnologically important yeasts.</title>
        <authorList>
            <consortium name="DOE Joint Genome Institute"/>
            <person name="Riley R."/>
            <person name="Haridas S."/>
            <person name="Wolfe K.H."/>
            <person name="Lopes M.R."/>
            <person name="Hittinger C.T."/>
            <person name="Goker M."/>
            <person name="Salamov A."/>
            <person name="Wisecaver J."/>
            <person name="Long T.M."/>
            <person name="Aerts A.L."/>
            <person name="Barry K."/>
            <person name="Choi C."/>
            <person name="Clum A."/>
            <person name="Coughlan A.Y."/>
            <person name="Deshpande S."/>
            <person name="Douglass A.P."/>
            <person name="Hanson S.J."/>
            <person name="Klenk H.-P."/>
            <person name="Labutti K."/>
            <person name="Lapidus A."/>
            <person name="Lindquist E."/>
            <person name="Lipzen A."/>
            <person name="Meier-Kolthoff J.P."/>
            <person name="Ohm R.A."/>
            <person name="Otillar R.P."/>
            <person name="Pangilinan J."/>
            <person name="Peng Y."/>
            <person name="Rokas A."/>
            <person name="Rosa C.A."/>
            <person name="Scheuner C."/>
            <person name="Sibirny A.A."/>
            <person name="Slot J.C."/>
            <person name="Stielow J.B."/>
            <person name="Sun H."/>
            <person name="Kurtzman C.P."/>
            <person name="Blackwell M."/>
            <person name="Grigoriev I.V."/>
            <person name="Jeffries T.W."/>
        </authorList>
    </citation>
    <scope>NUCLEOTIDE SEQUENCE [LARGE SCALE GENOMIC DNA]</scope>
    <source>
        <strain evidence="11">NRRL Y-1933</strain>
    </source>
</reference>
<evidence type="ECO:0000256" key="4">
    <source>
        <dbReference type="ARBA" id="ARBA00022692"/>
    </source>
</evidence>
<evidence type="ECO:0000256" key="3">
    <source>
        <dbReference type="ARBA" id="ARBA00022448"/>
    </source>
</evidence>
<comment type="similarity">
    <text evidence="2">Belongs to the amino acid-polyamine-organocation (APC) superfamily. YAT (TC 2.A.3.10) family.</text>
</comment>
<feature type="domain" description="Amino acid permease/ SLC12A" evidence="9">
    <location>
        <begin position="93"/>
        <end position="561"/>
    </location>
</feature>
<dbReference type="Proteomes" id="UP000095085">
    <property type="component" value="Unassembled WGS sequence"/>
</dbReference>
<evidence type="ECO:0000256" key="2">
    <source>
        <dbReference type="ARBA" id="ARBA00006983"/>
    </source>
</evidence>
<keyword evidence="7 8" id="KW-0472">Membrane</keyword>
<feature type="transmembrane region" description="Helical" evidence="8">
    <location>
        <begin position="121"/>
        <end position="142"/>
    </location>
</feature>
<organism evidence="10 11">
    <name type="scientific">Hyphopichia burtonii NRRL Y-1933</name>
    <dbReference type="NCBI Taxonomy" id="984485"/>
    <lineage>
        <taxon>Eukaryota</taxon>
        <taxon>Fungi</taxon>
        <taxon>Dikarya</taxon>
        <taxon>Ascomycota</taxon>
        <taxon>Saccharomycotina</taxon>
        <taxon>Pichiomycetes</taxon>
        <taxon>Debaryomycetaceae</taxon>
        <taxon>Hyphopichia</taxon>
    </lineage>
</organism>
<feature type="transmembrane region" description="Helical" evidence="8">
    <location>
        <begin position="154"/>
        <end position="180"/>
    </location>
</feature>
<keyword evidence="3" id="KW-0813">Transport</keyword>
<proteinExistence type="inferred from homology"/>
<dbReference type="GO" id="GO:0015171">
    <property type="term" value="F:amino acid transmembrane transporter activity"/>
    <property type="evidence" value="ECO:0007669"/>
    <property type="project" value="TreeGrafter"/>
</dbReference>
<gene>
    <name evidence="10" type="ORF">HYPBUDRAFT_109249</name>
</gene>
<evidence type="ECO:0000256" key="1">
    <source>
        <dbReference type="ARBA" id="ARBA00004141"/>
    </source>
</evidence>
<dbReference type="FunFam" id="1.20.1740.10:FF:000001">
    <property type="entry name" value="Amino acid permease"/>
    <property type="match status" value="1"/>
</dbReference>
<feature type="transmembrane region" description="Helical" evidence="8">
    <location>
        <begin position="279"/>
        <end position="299"/>
    </location>
</feature>
<evidence type="ECO:0000256" key="6">
    <source>
        <dbReference type="ARBA" id="ARBA00022989"/>
    </source>
</evidence>
<dbReference type="EMBL" id="KV454541">
    <property type="protein sequence ID" value="ODV67289.1"/>
    <property type="molecule type" value="Genomic_DNA"/>
</dbReference>
<feature type="transmembrane region" description="Helical" evidence="8">
    <location>
        <begin position="233"/>
        <end position="254"/>
    </location>
</feature>
<feature type="transmembrane region" description="Helical" evidence="8">
    <location>
        <begin position="320"/>
        <end position="341"/>
    </location>
</feature>
<dbReference type="PANTHER" id="PTHR43341">
    <property type="entry name" value="AMINO ACID PERMEASE"/>
    <property type="match status" value="1"/>
</dbReference>
<evidence type="ECO:0000313" key="10">
    <source>
        <dbReference type="EMBL" id="ODV67289.1"/>
    </source>
</evidence>
<evidence type="ECO:0000256" key="8">
    <source>
        <dbReference type="SAM" id="Phobius"/>
    </source>
</evidence>
<protein>
    <recommendedName>
        <fullName evidence="9">Amino acid permease/ SLC12A domain-containing protein</fullName>
    </recommendedName>
</protein>
<keyword evidence="4 8" id="KW-0812">Transmembrane</keyword>
<evidence type="ECO:0000256" key="7">
    <source>
        <dbReference type="ARBA" id="ARBA00023136"/>
    </source>
</evidence>
<dbReference type="Pfam" id="PF00324">
    <property type="entry name" value="AA_permease"/>
    <property type="match status" value="1"/>
</dbReference>
<dbReference type="PANTHER" id="PTHR43341:SF1">
    <property type="entry name" value="GENERAL AMINO-ACID PERMEASE GAP1"/>
    <property type="match status" value="1"/>
</dbReference>
<dbReference type="GO" id="GO:0016020">
    <property type="term" value="C:membrane"/>
    <property type="evidence" value="ECO:0007669"/>
    <property type="project" value="UniProtKB-SubCell"/>
</dbReference>
<keyword evidence="6 8" id="KW-1133">Transmembrane helix</keyword>
<dbReference type="Gene3D" id="1.20.1740.10">
    <property type="entry name" value="Amino acid/polyamine transporter I"/>
    <property type="match status" value="1"/>
</dbReference>